<evidence type="ECO:0000313" key="8">
    <source>
        <dbReference type="Proteomes" id="UP000256645"/>
    </source>
</evidence>
<dbReference type="GO" id="GO:0005634">
    <property type="term" value="C:nucleus"/>
    <property type="evidence" value="ECO:0007669"/>
    <property type="project" value="UniProtKB-SubCell"/>
</dbReference>
<dbReference type="SMART" id="SM00338">
    <property type="entry name" value="BRLZ"/>
    <property type="match status" value="1"/>
</dbReference>
<dbReference type="OrthoDB" id="3525388at2759"/>
<name>A0A3D8SF87_9HELO</name>
<evidence type="ECO:0000256" key="2">
    <source>
        <dbReference type="ARBA" id="ARBA00023015"/>
    </source>
</evidence>
<dbReference type="Gene3D" id="1.20.5.170">
    <property type="match status" value="1"/>
</dbReference>
<dbReference type="PROSITE" id="PS50217">
    <property type="entry name" value="BZIP"/>
    <property type="match status" value="1"/>
</dbReference>
<dbReference type="GO" id="GO:0003700">
    <property type="term" value="F:DNA-binding transcription factor activity"/>
    <property type="evidence" value="ECO:0007669"/>
    <property type="project" value="InterPro"/>
</dbReference>
<protein>
    <recommendedName>
        <fullName evidence="6">BZIP domain-containing protein</fullName>
    </recommendedName>
</protein>
<feature type="compositionally biased region" description="Basic residues" evidence="5">
    <location>
        <begin position="243"/>
        <end position="253"/>
    </location>
</feature>
<evidence type="ECO:0000256" key="4">
    <source>
        <dbReference type="ARBA" id="ARBA00023242"/>
    </source>
</evidence>
<dbReference type="Proteomes" id="UP000256645">
    <property type="component" value="Unassembled WGS sequence"/>
</dbReference>
<proteinExistence type="predicted"/>
<dbReference type="STRING" id="1849047.A0A3D8SF87"/>
<feature type="region of interest" description="Disordered" evidence="5">
    <location>
        <begin position="84"/>
        <end position="120"/>
    </location>
</feature>
<feature type="domain" description="BZIP" evidence="6">
    <location>
        <begin position="260"/>
        <end position="320"/>
    </location>
</feature>
<dbReference type="AlphaFoldDB" id="A0A3D8SF87"/>
<reference evidence="7 8" key="1">
    <citation type="journal article" date="2018" name="IMA Fungus">
        <title>IMA Genome-F 9: Draft genome sequence of Annulohypoxylon stygium, Aspergillus mulundensis, Berkeleyomyces basicola (syn. Thielaviopsis basicola), Ceratocystis smalleyi, two Cercospora beticola strains, Coleophoma cylindrospora, Fusarium fracticaudum, Phialophora cf. hyalina, and Morchella septimelata.</title>
        <authorList>
            <person name="Wingfield B.D."/>
            <person name="Bills G.F."/>
            <person name="Dong Y."/>
            <person name="Huang W."/>
            <person name="Nel W.J."/>
            <person name="Swalarsk-Parry B.S."/>
            <person name="Vaghefi N."/>
            <person name="Wilken P.M."/>
            <person name="An Z."/>
            <person name="de Beer Z.W."/>
            <person name="De Vos L."/>
            <person name="Chen L."/>
            <person name="Duong T.A."/>
            <person name="Gao Y."/>
            <person name="Hammerbacher A."/>
            <person name="Kikkert J.R."/>
            <person name="Li Y."/>
            <person name="Li H."/>
            <person name="Li K."/>
            <person name="Li Q."/>
            <person name="Liu X."/>
            <person name="Ma X."/>
            <person name="Naidoo K."/>
            <person name="Pethybridge S.J."/>
            <person name="Sun J."/>
            <person name="Steenkamp E.T."/>
            <person name="van der Nest M.A."/>
            <person name="van Wyk S."/>
            <person name="Wingfield M.J."/>
            <person name="Xiong C."/>
            <person name="Yue Q."/>
            <person name="Zhang X."/>
        </authorList>
    </citation>
    <scope>NUCLEOTIDE SEQUENCE [LARGE SCALE GENOMIC DNA]</scope>
    <source>
        <strain evidence="7 8">BP6252</strain>
    </source>
</reference>
<comment type="caution">
    <text evidence="7">The sequence shown here is derived from an EMBL/GenBank/DDBJ whole genome shotgun (WGS) entry which is preliminary data.</text>
</comment>
<dbReference type="InterPro" id="IPR004827">
    <property type="entry name" value="bZIP"/>
</dbReference>
<feature type="compositionally biased region" description="Low complexity" evidence="5">
    <location>
        <begin position="225"/>
        <end position="242"/>
    </location>
</feature>
<dbReference type="EMBL" id="PDLM01000002">
    <property type="protein sequence ID" value="RDW84784.1"/>
    <property type="molecule type" value="Genomic_DNA"/>
</dbReference>
<evidence type="ECO:0000256" key="1">
    <source>
        <dbReference type="ARBA" id="ARBA00004123"/>
    </source>
</evidence>
<feature type="compositionally biased region" description="Basic and acidic residues" evidence="5">
    <location>
        <begin position="99"/>
        <end position="110"/>
    </location>
</feature>
<dbReference type="PANTHER" id="PTHR19304">
    <property type="entry name" value="CYCLIC-AMP RESPONSE ELEMENT BINDING PROTEIN"/>
    <property type="match status" value="1"/>
</dbReference>
<keyword evidence="8" id="KW-1185">Reference proteome</keyword>
<feature type="compositionally biased region" description="Basic and acidic residues" evidence="5">
    <location>
        <begin position="351"/>
        <end position="360"/>
    </location>
</feature>
<dbReference type="SUPFAM" id="SSF57959">
    <property type="entry name" value="Leucine zipper domain"/>
    <property type="match status" value="1"/>
</dbReference>
<keyword evidence="3" id="KW-0804">Transcription</keyword>
<evidence type="ECO:0000313" key="7">
    <source>
        <dbReference type="EMBL" id="RDW84784.1"/>
    </source>
</evidence>
<accession>A0A3D8SF87</accession>
<feature type="region of interest" description="Disordered" evidence="5">
    <location>
        <begin position="218"/>
        <end position="280"/>
    </location>
</feature>
<dbReference type="InterPro" id="IPR046347">
    <property type="entry name" value="bZIP_sf"/>
</dbReference>
<gene>
    <name evidence="7" type="ORF">BP6252_02374</name>
</gene>
<evidence type="ECO:0000256" key="3">
    <source>
        <dbReference type="ARBA" id="ARBA00023163"/>
    </source>
</evidence>
<keyword evidence="2" id="KW-0805">Transcription regulation</keyword>
<feature type="compositionally biased region" description="Basic and acidic residues" evidence="5">
    <location>
        <begin position="254"/>
        <end position="271"/>
    </location>
</feature>
<comment type="subcellular location">
    <subcellularLocation>
        <location evidence="1">Nucleus</location>
    </subcellularLocation>
</comment>
<organism evidence="7 8">
    <name type="scientific">Coleophoma cylindrospora</name>
    <dbReference type="NCBI Taxonomy" id="1849047"/>
    <lineage>
        <taxon>Eukaryota</taxon>
        <taxon>Fungi</taxon>
        <taxon>Dikarya</taxon>
        <taxon>Ascomycota</taxon>
        <taxon>Pezizomycotina</taxon>
        <taxon>Leotiomycetes</taxon>
        <taxon>Helotiales</taxon>
        <taxon>Dermateaceae</taxon>
        <taxon>Coleophoma</taxon>
    </lineage>
</organism>
<evidence type="ECO:0000256" key="5">
    <source>
        <dbReference type="SAM" id="MobiDB-lite"/>
    </source>
</evidence>
<feature type="region of interest" description="Disordered" evidence="5">
    <location>
        <begin position="342"/>
        <end position="411"/>
    </location>
</feature>
<dbReference type="InterPro" id="IPR051027">
    <property type="entry name" value="bZIP_transcription_factors"/>
</dbReference>
<feature type="compositionally biased region" description="Acidic residues" evidence="5">
    <location>
        <begin position="378"/>
        <end position="401"/>
    </location>
</feature>
<sequence>MDAPPMTPTSALLYTYLELDAFKTPDAVAAAKGSIDVSYTEQDVFAQAFASHDSVDATEAKQRAADSFKNTAHLQPSETTYQSIYMSPPMSTDAAGDSPSKEVPDLEPSSKKSSIASISEPNESVVLSDLPSYLAHVLSTSSPDDFFSYAQRTHYGMQHGQVPDQEMCGDENLPHEVMIYSDGGQDPSWNPCDLTGGAIPLVGKLYNAQLPPKRLQQHISPYSGAPKSTTSSQPPASASPATKPKKTRRRRNNRSAEEEARRHQEFLERNRKAAGKCRSRKKDRVQKLISDVDEARAWNGELKAAKNALEQEIGELRKLFGGCACAGQSAAPVGISMLPGKEFSQNDAVDSGDRADEPHRVNAQRDPSGEKDMNSCEIDFDLEMDELGMDLDEEQGEEETTEATGRDITNG</sequence>
<keyword evidence="4" id="KW-0539">Nucleus</keyword>
<dbReference type="CDD" id="cd14687">
    <property type="entry name" value="bZIP_ATF2"/>
    <property type="match status" value="1"/>
</dbReference>
<evidence type="ECO:0000259" key="6">
    <source>
        <dbReference type="PROSITE" id="PS50217"/>
    </source>
</evidence>